<keyword evidence="2" id="KW-1185">Reference proteome</keyword>
<gene>
    <name evidence="1" type="ORF">G1C97_0420</name>
</gene>
<accession>A0A7Y0HVR2</accession>
<dbReference type="EMBL" id="JAAIIG010000001">
    <property type="protein sequence ID" value="NMM97471.1"/>
    <property type="molecule type" value="Genomic_DNA"/>
</dbReference>
<evidence type="ECO:0000313" key="2">
    <source>
        <dbReference type="Proteomes" id="UP000543419"/>
    </source>
</evidence>
<dbReference type="AlphaFoldDB" id="A0A7Y0HVR2"/>
<protein>
    <recommendedName>
        <fullName evidence="3">CTP synthase</fullName>
    </recommendedName>
</protein>
<sequence length="307" mass="34510">MRAAEHERRCAIGDGKALSDALRRRVQAGEIVSPYPNLFASALYWASLNAEERSLHSIRALSKLHPKWVFAGLSAACVYGYEHSYMLHDGTVHIACTGGITKRDSKRLHRVYMSSIPRWRSGDILITSPARTLIDCAALPFDRALAVYDSALRYGHVSKTDVSTLMIQTNCDDQAVKKLLVHANSMRENGGESWAYAHIIELGYAEPLFQITFDNPNNYAMPYRVDFCWKLADGRIIVAEYDGVAKYADTSNPHRANLKAKIAYERRREQHLKEQGVTTVVHLFSETVDDKQLLDATLMNAGVPKIR</sequence>
<dbReference type="Proteomes" id="UP000543419">
    <property type="component" value="Unassembled WGS sequence"/>
</dbReference>
<evidence type="ECO:0000313" key="1">
    <source>
        <dbReference type="EMBL" id="NMM97471.1"/>
    </source>
</evidence>
<proteinExistence type="predicted"/>
<reference evidence="1 2" key="1">
    <citation type="submission" date="2020-02" db="EMBL/GenBank/DDBJ databases">
        <title>Characterization of phylogenetic diversity of novel bifidobacterial species isolated in Czech ZOOs.</title>
        <authorList>
            <person name="Lugli G.A."/>
            <person name="Vera N.B."/>
            <person name="Ventura M."/>
        </authorList>
    </citation>
    <scope>NUCLEOTIDE SEQUENCE [LARGE SCALE GENOMIC DNA]</scope>
    <source>
        <strain evidence="1 2">DSM 109959</strain>
    </source>
</reference>
<organism evidence="1 2">
    <name type="scientific">Bifidobacterium olomucense</name>
    <dbReference type="NCBI Taxonomy" id="2675324"/>
    <lineage>
        <taxon>Bacteria</taxon>
        <taxon>Bacillati</taxon>
        <taxon>Actinomycetota</taxon>
        <taxon>Actinomycetes</taxon>
        <taxon>Bifidobacteriales</taxon>
        <taxon>Bifidobacteriaceae</taxon>
        <taxon>Bifidobacterium</taxon>
    </lineage>
</organism>
<name>A0A7Y0HVR2_9BIFI</name>
<evidence type="ECO:0008006" key="3">
    <source>
        <dbReference type="Google" id="ProtNLM"/>
    </source>
</evidence>
<comment type="caution">
    <text evidence="1">The sequence shown here is derived from an EMBL/GenBank/DDBJ whole genome shotgun (WGS) entry which is preliminary data.</text>
</comment>